<evidence type="ECO:0000313" key="2">
    <source>
        <dbReference type="EMBL" id="CAI4039232.1"/>
    </source>
</evidence>
<dbReference type="PANTHER" id="PTHR31834">
    <property type="entry name" value="INITIATION-SPECIFIC ALPHA-1,6-MANNOSYLTRANSFERASE"/>
    <property type="match status" value="1"/>
</dbReference>
<dbReference type="InterPro" id="IPR039367">
    <property type="entry name" value="Och1-like"/>
</dbReference>
<name>A0AA35J139_SACMI</name>
<dbReference type="InterPro" id="IPR029044">
    <property type="entry name" value="Nucleotide-diphossugar_trans"/>
</dbReference>
<sequence>MSRKLTHLFATRKSKTIIVALLLVYSLLSFHLSNKRLVSQFYPSINDNRKTLLPTTSHSQDIDLRKQVAVNRKKNQMHNLRDQLSFAFPYDPQSPIPKRVWQTWKVSTDNNDFPATFRTYQKTWSGSSSPHYQYSLVPDDSIIPLLENLYSPVPLVVKAFKLMPINILKADFLRYLLLFARGGVYSDIDTVLLKPIDTWPSQNDSWLSDMINTNKPIPYKNWKGSPHTSDKISHQPGLVIGIEADPDRDDWNDHYARRIQFCQWTIQAKPGHPILRELILNITATTLASVQHPGVPINEMIDLRYEKDYNVNYRLKRRNDENYKHTELKNSDNIEGSDIMDWTGPGIFSDIIFEYMNNALQHNNDILLVNPNLNKNDDGSGSTTPPAAEADSGAMSKSTRKFYKKISESLQASNIMPWEFFGFLKEPVIVDDVMVLPITSFSPGVGHMEAQSSDDKMAFVEHKFKGSWKDDVDKNAGHKS</sequence>
<evidence type="ECO:0000256" key="1">
    <source>
        <dbReference type="ARBA" id="ARBA00009003"/>
    </source>
</evidence>
<dbReference type="SUPFAM" id="SSF53448">
    <property type="entry name" value="Nucleotide-diphospho-sugar transferases"/>
    <property type="match status" value="1"/>
</dbReference>
<comment type="similarity">
    <text evidence="1">Belongs to the glycosyltransferase 32 family.</text>
</comment>
<dbReference type="PANTHER" id="PTHR31834:SF1">
    <property type="entry name" value="INITIATION-SPECIFIC ALPHA-1,6-MANNOSYLTRANSFERASE"/>
    <property type="match status" value="1"/>
</dbReference>
<gene>
    <name evidence="2" type="primary">SMKI07G2110</name>
    <name evidence="2" type="ORF">SMKI_07G2110</name>
</gene>
<keyword evidence="3" id="KW-1185">Reference proteome</keyword>
<evidence type="ECO:0000313" key="3">
    <source>
        <dbReference type="Proteomes" id="UP001161438"/>
    </source>
</evidence>
<dbReference type="Gene3D" id="3.90.550.20">
    <property type="match status" value="1"/>
</dbReference>
<dbReference type="Proteomes" id="UP001161438">
    <property type="component" value="Chromosome 7"/>
</dbReference>
<evidence type="ECO:0008006" key="4">
    <source>
        <dbReference type="Google" id="ProtNLM"/>
    </source>
</evidence>
<dbReference type="GO" id="GO:0006487">
    <property type="term" value="P:protein N-linked glycosylation"/>
    <property type="evidence" value="ECO:0007669"/>
    <property type="project" value="TreeGrafter"/>
</dbReference>
<dbReference type="GO" id="GO:0000009">
    <property type="term" value="F:alpha-1,6-mannosyltransferase activity"/>
    <property type="evidence" value="ECO:0007669"/>
    <property type="project" value="InterPro"/>
</dbReference>
<accession>A0AA35J139</accession>
<dbReference type="InterPro" id="IPR007577">
    <property type="entry name" value="GlycoTrfase_DXD_sugar-bd_CS"/>
</dbReference>
<dbReference type="RefSeq" id="XP_056082347.1">
    <property type="nucleotide sequence ID" value="XM_056222680.1"/>
</dbReference>
<proteinExistence type="inferred from homology"/>
<reference evidence="2" key="1">
    <citation type="submission" date="2022-10" db="EMBL/GenBank/DDBJ databases">
        <authorList>
            <person name="Byrne P K."/>
        </authorList>
    </citation>
    <scope>NUCLEOTIDE SEQUENCE</scope>
    <source>
        <strain evidence="2">IFO1815</strain>
    </source>
</reference>
<dbReference type="AlphaFoldDB" id="A0AA35J139"/>
<dbReference type="EMBL" id="OX365763">
    <property type="protein sequence ID" value="CAI4039232.1"/>
    <property type="molecule type" value="Genomic_DNA"/>
</dbReference>
<protein>
    <recommendedName>
        <fullName evidence="4">Initiation-specific alpha-1,6-mannosyltransferase</fullName>
    </recommendedName>
</protein>
<dbReference type="GeneID" id="80918443"/>
<dbReference type="GO" id="GO:0000136">
    <property type="term" value="C:mannan polymerase complex"/>
    <property type="evidence" value="ECO:0007669"/>
    <property type="project" value="TreeGrafter"/>
</dbReference>
<dbReference type="Pfam" id="PF04488">
    <property type="entry name" value="Gly_transf_sug"/>
    <property type="match status" value="1"/>
</dbReference>
<organism evidence="2 3">
    <name type="scientific">Saccharomyces mikatae IFO 1815</name>
    <dbReference type="NCBI Taxonomy" id="226126"/>
    <lineage>
        <taxon>Eukaryota</taxon>
        <taxon>Fungi</taxon>
        <taxon>Dikarya</taxon>
        <taxon>Ascomycota</taxon>
        <taxon>Saccharomycotina</taxon>
        <taxon>Saccharomycetes</taxon>
        <taxon>Saccharomycetales</taxon>
        <taxon>Saccharomycetaceae</taxon>
        <taxon>Saccharomyces</taxon>
    </lineage>
</organism>